<dbReference type="Proteomes" id="UP000216001">
    <property type="component" value="Unassembled WGS sequence"/>
</dbReference>
<evidence type="ECO:0000256" key="8">
    <source>
        <dbReference type="RuleBase" id="RU362118"/>
    </source>
</evidence>
<dbReference type="Pfam" id="PF01053">
    <property type="entry name" value="Cys_Met_Meta_PP"/>
    <property type="match status" value="1"/>
</dbReference>
<gene>
    <name evidence="9" type="ORF">CHI95_07950</name>
</gene>
<evidence type="ECO:0000256" key="3">
    <source>
        <dbReference type="ARBA" id="ARBA00022605"/>
    </source>
</evidence>
<dbReference type="PROSITE" id="PS00868">
    <property type="entry name" value="CYS_MET_METAB_PP"/>
    <property type="match status" value="1"/>
</dbReference>
<evidence type="ECO:0000256" key="5">
    <source>
        <dbReference type="ARBA" id="ARBA00023167"/>
    </source>
</evidence>
<feature type="modified residue" description="N6-(pyridoxal phosphate)lysine" evidence="7">
    <location>
        <position position="195"/>
    </location>
</feature>
<dbReference type="EMBL" id="NOWC01000007">
    <property type="protein sequence ID" value="OZS75073.1"/>
    <property type="molecule type" value="Genomic_DNA"/>
</dbReference>
<dbReference type="GO" id="GO:0030170">
    <property type="term" value="F:pyridoxal phosphate binding"/>
    <property type="evidence" value="ECO:0007669"/>
    <property type="project" value="InterPro"/>
</dbReference>
<organism evidence="9 10">
    <name type="scientific">Providencia rettgeri</name>
    <dbReference type="NCBI Taxonomy" id="587"/>
    <lineage>
        <taxon>Bacteria</taxon>
        <taxon>Pseudomonadati</taxon>
        <taxon>Pseudomonadota</taxon>
        <taxon>Gammaproteobacteria</taxon>
        <taxon>Enterobacterales</taxon>
        <taxon>Morganellaceae</taxon>
        <taxon>Providencia</taxon>
    </lineage>
</organism>
<dbReference type="PIRSF" id="PIRSF001434">
    <property type="entry name" value="CGS"/>
    <property type="match status" value="1"/>
</dbReference>
<evidence type="ECO:0000256" key="7">
    <source>
        <dbReference type="PIRSR" id="PIRSR001434-2"/>
    </source>
</evidence>
<protein>
    <recommendedName>
        <fullName evidence="2">cysteine-S-conjugate beta-lyase</fullName>
        <ecNumber evidence="2">4.4.1.13</ecNumber>
    </recommendedName>
</protein>
<evidence type="ECO:0000313" key="10">
    <source>
        <dbReference type="Proteomes" id="UP000216001"/>
    </source>
</evidence>
<evidence type="ECO:0000313" key="9">
    <source>
        <dbReference type="EMBL" id="OZS75073.1"/>
    </source>
</evidence>
<dbReference type="EC" id="4.4.1.13" evidence="2"/>
<dbReference type="PANTHER" id="PTHR11808:SF50">
    <property type="entry name" value="CYSTATHIONINE BETA-LYASE"/>
    <property type="match status" value="1"/>
</dbReference>
<evidence type="ECO:0000256" key="4">
    <source>
        <dbReference type="ARBA" id="ARBA00022898"/>
    </source>
</evidence>
<dbReference type="Gene3D" id="3.90.1150.10">
    <property type="entry name" value="Aspartate Aminotransferase, domain 1"/>
    <property type="match status" value="1"/>
</dbReference>
<dbReference type="AlphaFoldDB" id="A0A264VUU0"/>
<dbReference type="GO" id="GO:0019346">
    <property type="term" value="P:transsulfuration"/>
    <property type="evidence" value="ECO:0007669"/>
    <property type="project" value="InterPro"/>
</dbReference>
<keyword evidence="5" id="KW-0486">Methionine biosynthesis</keyword>
<dbReference type="SUPFAM" id="SSF53383">
    <property type="entry name" value="PLP-dependent transferases"/>
    <property type="match status" value="1"/>
</dbReference>
<accession>A0A264VUU0</accession>
<keyword evidence="4 7" id="KW-0663">Pyridoxal phosphate</keyword>
<dbReference type="GO" id="GO:0009086">
    <property type="term" value="P:methionine biosynthetic process"/>
    <property type="evidence" value="ECO:0007669"/>
    <property type="project" value="UniProtKB-KW"/>
</dbReference>
<dbReference type="GO" id="GO:0047804">
    <property type="term" value="F:cysteine-S-conjugate beta-lyase activity"/>
    <property type="evidence" value="ECO:0007669"/>
    <property type="project" value="UniProtKB-EC"/>
</dbReference>
<dbReference type="InterPro" id="IPR015424">
    <property type="entry name" value="PyrdxlP-dep_Trfase"/>
</dbReference>
<name>A0A264VUU0_PRORE</name>
<dbReference type="InterPro" id="IPR015422">
    <property type="entry name" value="PyrdxlP-dep_Trfase_small"/>
</dbReference>
<comment type="cofactor">
    <cofactor evidence="1 8">
        <name>pyridoxal 5'-phosphate</name>
        <dbReference type="ChEBI" id="CHEBI:597326"/>
    </cofactor>
</comment>
<evidence type="ECO:0000256" key="6">
    <source>
        <dbReference type="ARBA" id="ARBA00023239"/>
    </source>
</evidence>
<dbReference type="InterPro" id="IPR000277">
    <property type="entry name" value="Cys/Met-Metab_PyrdxlP-dep_enz"/>
</dbReference>
<dbReference type="FunFam" id="3.40.640.10:FF:000046">
    <property type="entry name" value="Cystathionine gamma-lyase"/>
    <property type="match status" value="1"/>
</dbReference>
<keyword evidence="6" id="KW-0456">Lyase</keyword>
<dbReference type="FunFam" id="3.90.1150.10:FF:000033">
    <property type="entry name" value="Cystathionine gamma-synthase"/>
    <property type="match status" value="1"/>
</dbReference>
<dbReference type="Gene3D" id="3.40.640.10">
    <property type="entry name" value="Type I PLP-dependent aspartate aminotransferase-like (Major domain)"/>
    <property type="match status" value="1"/>
</dbReference>
<keyword evidence="3" id="KW-0028">Amino-acid biosynthesis</keyword>
<dbReference type="InterPro" id="IPR015421">
    <property type="entry name" value="PyrdxlP-dep_Trfase_major"/>
</dbReference>
<comment type="similarity">
    <text evidence="8">Belongs to the trans-sulfuration enzymes family.</text>
</comment>
<dbReference type="PANTHER" id="PTHR11808">
    <property type="entry name" value="TRANS-SULFURATION ENZYME FAMILY MEMBER"/>
    <property type="match status" value="1"/>
</dbReference>
<dbReference type="GO" id="GO:0005737">
    <property type="term" value="C:cytoplasm"/>
    <property type="evidence" value="ECO:0007669"/>
    <property type="project" value="TreeGrafter"/>
</dbReference>
<dbReference type="InterPro" id="IPR054542">
    <property type="entry name" value="Cys_met_metab_PP"/>
</dbReference>
<dbReference type="STRING" id="587.RB151_031440"/>
<sequence>MKINTKVIHGYPMTDKYTGSSSIPLYQSSTFSQANIEESYDHIYSRFSNPTRDALSEAICAIENAKFAEIFSSGMAAISAVLLNFSQGDHIVACKNIYGGSFQLMTEFLPRYGISVTFVDATNPMNYQQAIMENTKAFYIETPSNPTLQVTDLKSVIGIAQQHNIITICDNTFMTPLLSDVISLGIDFSINSATKFINGHSDVILGTVATNNPEYARWLHKSAVAIGSIAAPFDSWLTMRGLKSMAMRVERASENAQKLAEYLNEHPKVQHVFYPGLASHPNHIIHMQQSKNGGMVVSFDLGSYENVKRFLDAVRIPLVAVSLGGIESIISYPKMMSHACIPEEGRLLQGVTDGLLRFSLGCEDIDDLLADVGSALSQIQ</sequence>
<dbReference type="RefSeq" id="WP_094961320.1">
    <property type="nucleotide sequence ID" value="NZ_ABDWLN020000042.1"/>
</dbReference>
<proteinExistence type="inferred from homology"/>
<evidence type="ECO:0000256" key="1">
    <source>
        <dbReference type="ARBA" id="ARBA00001933"/>
    </source>
</evidence>
<comment type="caution">
    <text evidence="9">The sequence shown here is derived from an EMBL/GenBank/DDBJ whole genome shotgun (WGS) entry which is preliminary data.</text>
</comment>
<evidence type="ECO:0000256" key="2">
    <source>
        <dbReference type="ARBA" id="ARBA00012224"/>
    </source>
</evidence>
<reference evidence="9 10" key="1">
    <citation type="submission" date="2017-07" db="EMBL/GenBank/DDBJ databases">
        <title>blaIMP-27 on transferable plasmids in Proteus mirabilis and Providencia rettgeri.</title>
        <authorList>
            <person name="Potter R."/>
        </authorList>
    </citation>
    <scope>NUCLEOTIDE SEQUENCE [LARGE SCALE GENOMIC DNA]</scope>
    <source>
        <strain evidence="9 10">PR1</strain>
    </source>
</reference>
<dbReference type="CDD" id="cd00614">
    <property type="entry name" value="CGS_like"/>
    <property type="match status" value="1"/>
</dbReference>